<evidence type="ECO:0000256" key="5">
    <source>
        <dbReference type="ARBA" id="ARBA00023012"/>
    </source>
</evidence>
<feature type="transmembrane region" description="Helical" evidence="6">
    <location>
        <begin position="126"/>
        <end position="145"/>
    </location>
</feature>
<keyword evidence="6" id="KW-1133">Transmembrane helix</keyword>
<dbReference type="InterPro" id="IPR050482">
    <property type="entry name" value="Sensor_HK_TwoCompSys"/>
</dbReference>
<name>A0A511FF72_9CELL</name>
<dbReference type="GO" id="GO:0000160">
    <property type="term" value="P:phosphorelay signal transduction system"/>
    <property type="evidence" value="ECO:0007669"/>
    <property type="project" value="UniProtKB-KW"/>
</dbReference>
<sequence>MGDTNMPAAVADGPAAVRADRRMLLLAAGTVLSVFAVGAAAQTTWVYGNQGGFVPVGLRIAANLVAVVSLLTILAATGVPRPQRGRAAVVSAVLGAGVVAAGMRVGAQVALGVYRHPSETVVLTELTSGAVVAWIAGAMGVAAMLSQRRLRAQVQAAAQGRLQIELALQALQYEEVRVRREVAEGLHGSMQQRLVLIVARLDRLLDRLVSGTATEEDLALLREVREQIELVRETDVRATSRMLYPDQLEVGMVPAIRALLGRIPTTVNTRLGVSDEVRALDDPADPQLTRAERLLAVRVVEEAVTNALRHGEAEVVDVRVSVVGSGLEVQVADDGVGFGADAGASSGTARLEDRLRLVGGDLRVTSVPGDGTQVVAHLPVESLRAAAV</sequence>
<protein>
    <recommendedName>
        <fullName evidence="2">histidine kinase</fullName>
        <ecNumber evidence="2">2.7.13.3</ecNumber>
    </recommendedName>
</protein>
<evidence type="ECO:0000256" key="6">
    <source>
        <dbReference type="SAM" id="Phobius"/>
    </source>
</evidence>
<dbReference type="PANTHER" id="PTHR24421:SF10">
    <property type="entry name" value="NITRATE_NITRITE SENSOR PROTEIN NARQ"/>
    <property type="match status" value="1"/>
</dbReference>
<evidence type="ECO:0000256" key="4">
    <source>
        <dbReference type="ARBA" id="ARBA00022777"/>
    </source>
</evidence>
<evidence type="ECO:0000259" key="7">
    <source>
        <dbReference type="SMART" id="SM00387"/>
    </source>
</evidence>
<dbReference type="PANTHER" id="PTHR24421">
    <property type="entry name" value="NITRATE/NITRITE SENSOR PROTEIN NARX-RELATED"/>
    <property type="match status" value="1"/>
</dbReference>
<dbReference type="InterPro" id="IPR003594">
    <property type="entry name" value="HATPase_dom"/>
</dbReference>
<evidence type="ECO:0000256" key="2">
    <source>
        <dbReference type="ARBA" id="ARBA00012438"/>
    </source>
</evidence>
<dbReference type="Pfam" id="PF02518">
    <property type="entry name" value="HATPase_c"/>
    <property type="match status" value="1"/>
</dbReference>
<feature type="domain" description="Histidine kinase/HSP90-like ATPase" evidence="7">
    <location>
        <begin position="291"/>
        <end position="382"/>
    </location>
</feature>
<accession>A0A511FF72</accession>
<evidence type="ECO:0000313" key="8">
    <source>
        <dbReference type="EMBL" id="GEL47900.1"/>
    </source>
</evidence>
<keyword evidence="6" id="KW-0472">Membrane</keyword>
<evidence type="ECO:0000256" key="1">
    <source>
        <dbReference type="ARBA" id="ARBA00000085"/>
    </source>
</evidence>
<keyword evidence="9" id="KW-1185">Reference proteome</keyword>
<feature type="transmembrane region" description="Helical" evidence="6">
    <location>
        <begin position="56"/>
        <end position="76"/>
    </location>
</feature>
<feature type="transmembrane region" description="Helical" evidence="6">
    <location>
        <begin position="88"/>
        <end position="114"/>
    </location>
</feature>
<organism evidence="8 9">
    <name type="scientific">Cellulomonas hominis</name>
    <dbReference type="NCBI Taxonomy" id="156981"/>
    <lineage>
        <taxon>Bacteria</taxon>
        <taxon>Bacillati</taxon>
        <taxon>Actinomycetota</taxon>
        <taxon>Actinomycetes</taxon>
        <taxon>Micrococcales</taxon>
        <taxon>Cellulomonadaceae</taxon>
        <taxon>Cellulomonas</taxon>
    </lineage>
</organism>
<dbReference type="EC" id="2.7.13.3" evidence="2"/>
<keyword evidence="4" id="KW-0418">Kinase</keyword>
<comment type="catalytic activity">
    <reaction evidence="1">
        <text>ATP + protein L-histidine = ADP + protein N-phospho-L-histidine.</text>
        <dbReference type="EC" id="2.7.13.3"/>
    </reaction>
</comment>
<dbReference type="SUPFAM" id="SSF55874">
    <property type="entry name" value="ATPase domain of HSP90 chaperone/DNA topoisomerase II/histidine kinase"/>
    <property type="match status" value="1"/>
</dbReference>
<evidence type="ECO:0000313" key="9">
    <source>
        <dbReference type="Proteomes" id="UP000321723"/>
    </source>
</evidence>
<reference evidence="8 9" key="1">
    <citation type="submission" date="2019-07" db="EMBL/GenBank/DDBJ databases">
        <title>Whole genome shotgun sequence of Cellulomonas hominis NBRC 16055.</title>
        <authorList>
            <person name="Hosoyama A."/>
            <person name="Uohara A."/>
            <person name="Ohji S."/>
            <person name="Ichikawa N."/>
        </authorList>
    </citation>
    <scope>NUCLEOTIDE SEQUENCE [LARGE SCALE GENOMIC DNA]</scope>
    <source>
        <strain evidence="8 9">NBRC 16055</strain>
    </source>
</reference>
<dbReference type="CDD" id="cd16917">
    <property type="entry name" value="HATPase_UhpB-NarQ-NarX-like"/>
    <property type="match status" value="1"/>
</dbReference>
<dbReference type="AlphaFoldDB" id="A0A511FF72"/>
<keyword evidence="6" id="KW-0812">Transmembrane</keyword>
<gene>
    <name evidence="8" type="ORF">CHO01_30160</name>
</gene>
<dbReference type="InterPro" id="IPR036890">
    <property type="entry name" value="HATPase_C_sf"/>
</dbReference>
<dbReference type="SMART" id="SM00387">
    <property type="entry name" value="HATPase_c"/>
    <property type="match status" value="1"/>
</dbReference>
<keyword evidence="5" id="KW-0902">Two-component regulatory system</keyword>
<dbReference type="GO" id="GO:0004673">
    <property type="term" value="F:protein histidine kinase activity"/>
    <property type="evidence" value="ECO:0007669"/>
    <property type="project" value="UniProtKB-EC"/>
</dbReference>
<comment type="caution">
    <text evidence="8">The sequence shown here is derived from an EMBL/GenBank/DDBJ whole genome shotgun (WGS) entry which is preliminary data.</text>
</comment>
<dbReference type="Gene3D" id="3.30.565.10">
    <property type="entry name" value="Histidine kinase-like ATPase, C-terminal domain"/>
    <property type="match status" value="1"/>
</dbReference>
<proteinExistence type="predicted"/>
<keyword evidence="3" id="KW-0808">Transferase</keyword>
<dbReference type="Proteomes" id="UP000321723">
    <property type="component" value="Unassembled WGS sequence"/>
</dbReference>
<dbReference type="EMBL" id="BJVQ01000053">
    <property type="protein sequence ID" value="GEL47900.1"/>
    <property type="molecule type" value="Genomic_DNA"/>
</dbReference>
<evidence type="ECO:0000256" key="3">
    <source>
        <dbReference type="ARBA" id="ARBA00022679"/>
    </source>
</evidence>